<dbReference type="PANTHER" id="PTHR20881:SF0">
    <property type="entry name" value="3-METHYL-2-OXOBUTANOATE HYDROXYMETHYLTRANSFERASE"/>
    <property type="match status" value="1"/>
</dbReference>
<keyword evidence="5 8" id="KW-0808">Transferase</keyword>
<dbReference type="GO" id="GO:0000287">
    <property type="term" value="F:magnesium ion binding"/>
    <property type="evidence" value="ECO:0007669"/>
    <property type="project" value="TreeGrafter"/>
</dbReference>
<dbReference type="Pfam" id="PF02548">
    <property type="entry name" value="Pantoate_transf"/>
    <property type="match status" value="1"/>
</dbReference>
<keyword evidence="6 8" id="KW-0479">Metal-binding</keyword>
<dbReference type="EC" id="2.1.2.11" evidence="8"/>
<dbReference type="GO" id="GO:0032259">
    <property type="term" value="P:methylation"/>
    <property type="evidence" value="ECO:0007669"/>
    <property type="project" value="UniProtKB-KW"/>
</dbReference>
<evidence type="ECO:0000256" key="6">
    <source>
        <dbReference type="ARBA" id="ARBA00022723"/>
    </source>
</evidence>
<name>A0A317CKW3_9GAMM</name>
<dbReference type="InterPro" id="IPR015813">
    <property type="entry name" value="Pyrv/PenolPyrv_kinase-like_dom"/>
</dbReference>
<evidence type="ECO:0000313" key="13">
    <source>
        <dbReference type="Proteomes" id="UP000245539"/>
    </source>
</evidence>
<dbReference type="PIRSF" id="PIRSF000388">
    <property type="entry name" value="Pantoate_hydroxy_MeTrfase"/>
    <property type="match status" value="1"/>
</dbReference>
<evidence type="ECO:0000256" key="8">
    <source>
        <dbReference type="HAMAP-Rule" id="MF_00156"/>
    </source>
</evidence>
<dbReference type="GO" id="GO:0008168">
    <property type="term" value="F:methyltransferase activity"/>
    <property type="evidence" value="ECO:0007669"/>
    <property type="project" value="UniProtKB-KW"/>
</dbReference>
<dbReference type="SUPFAM" id="SSF51621">
    <property type="entry name" value="Phosphoenolpyruvate/pyruvate domain"/>
    <property type="match status" value="1"/>
</dbReference>
<accession>A0A317CKW3</accession>
<comment type="function">
    <text evidence="7 8">Catalyzes the reversible reaction in which hydroxymethyl group from 5,10-methylenetetrahydrofolate is transferred onto alpha-ketoisovalerate to form ketopantoate.</text>
</comment>
<feature type="binding site" evidence="8 10">
    <location>
        <position position="118"/>
    </location>
    <ligand>
        <name>3-methyl-2-oxobutanoate</name>
        <dbReference type="ChEBI" id="CHEBI:11851"/>
    </ligand>
</feature>
<evidence type="ECO:0000256" key="10">
    <source>
        <dbReference type="PIRSR" id="PIRSR000388-2"/>
    </source>
</evidence>
<dbReference type="HAMAP" id="MF_00156">
    <property type="entry name" value="PanB"/>
    <property type="match status" value="1"/>
</dbReference>
<dbReference type="GO" id="GO:0005737">
    <property type="term" value="C:cytoplasm"/>
    <property type="evidence" value="ECO:0007669"/>
    <property type="project" value="UniProtKB-SubCell"/>
</dbReference>
<dbReference type="CDD" id="cd06557">
    <property type="entry name" value="KPHMT-like"/>
    <property type="match status" value="1"/>
</dbReference>
<dbReference type="NCBIfam" id="NF001452">
    <property type="entry name" value="PRK00311.1"/>
    <property type="match status" value="1"/>
</dbReference>
<keyword evidence="12" id="KW-0489">Methyltransferase</keyword>
<evidence type="ECO:0000256" key="9">
    <source>
        <dbReference type="PIRSR" id="PIRSR000388-1"/>
    </source>
</evidence>
<comment type="caution">
    <text evidence="12">The sequence shown here is derived from an EMBL/GenBank/DDBJ whole genome shotgun (WGS) entry which is preliminary data.</text>
</comment>
<keyword evidence="4 8" id="KW-0566">Pantothenate biosynthesis</keyword>
<keyword evidence="13" id="KW-1185">Reference proteome</keyword>
<dbReference type="NCBIfam" id="TIGR00222">
    <property type="entry name" value="panB"/>
    <property type="match status" value="1"/>
</dbReference>
<evidence type="ECO:0000256" key="11">
    <source>
        <dbReference type="PIRSR" id="PIRSR000388-3"/>
    </source>
</evidence>
<keyword evidence="8" id="KW-0963">Cytoplasm</keyword>
<dbReference type="FunFam" id="3.20.20.60:FF:000003">
    <property type="entry name" value="3-methyl-2-oxobutanoate hydroxymethyltransferase"/>
    <property type="match status" value="1"/>
</dbReference>
<protein>
    <recommendedName>
        <fullName evidence="8">3-methyl-2-oxobutanoate hydroxymethyltransferase</fullName>
        <ecNumber evidence="8">2.1.2.11</ecNumber>
    </recommendedName>
    <alternativeName>
        <fullName evidence="8">Ketopantoate hydroxymethyltransferase</fullName>
        <shortName evidence="8">KPHMT</shortName>
    </alternativeName>
</protein>
<dbReference type="GO" id="GO:0003864">
    <property type="term" value="F:3-methyl-2-oxobutanoate hydroxymethyltransferase activity"/>
    <property type="evidence" value="ECO:0007669"/>
    <property type="project" value="UniProtKB-UniRule"/>
</dbReference>
<comment type="subunit">
    <text evidence="3 8">Homodecamer; pentamer of dimers.</text>
</comment>
<comment type="similarity">
    <text evidence="2 8">Belongs to the PanB family.</text>
</comment>
<reference evidence="12 13" key="1">
    <citation type="submission" date="2018-05" db="EMBL/GenBank/DDBJ databases">
        <title>Leucothrix arctica sp. nov., isolated from Arctic seawater.</title>
        <authorList>
            <person name="Choi A."/>
            <person name="Baek K."/>
        </authorList>
    </citation>
    <scope>NUCLEOTIDE SEQUENCE [LARGE SCALE GENOMIC DNA]</scope>
    <source>
        <strain evidence="12 13">JCM 18388</strain>
    </source>
</reference>
<feature type="binding site" evidence="8 10">
    <location>
        <begin position="51"/>
        <end position="52"/>
    </location>
    <ligand>
        <name>3-methyl-2-oxobutanoate</name>
        <dbReference type="ChEBI" id="CHEBI:11851"/>
    </ligand>
</feature>
<dbReference type="GO" id="GO:0015940">
    <property type="term" value="P:pantothenate biosynthetic process"/>
    <property type="evidence" value="ECO:0007669"/>
    <property type="project" value="UniProtKB-UniRule"/>
</dbReference>
<feature type="binding site" evidence="8 11">
    <location>
        <position position="120"/>
    </location>
    <ligand>
        <name>Mg(2+)</name>
        <dbReference type="ChEBI" id="CHEBI:18420"/>
    </ligand>
</feature>
<keyword evidence="8 11" id="KW-0460">Magnesium</keyword>
<evidence type="ECO:0000256" key="4">
    <source>
        <dbReference type="ARBA" id="ARBA00022655"/>
    </source>
</evidence>
<evidence type="ECO:0000256" key="5">
    <source>
        <dbReference type="ARBA" id="ARBA00022679"/>
    </source>
</evidence>
<comment type="catalytic activity">
    <reaction evidence="8">
        <text>(6R)-5,10-methylene-5,6,7,8-tetrahydrofolate + 3-methyl-2-oxobutanoate + H2O = 2-dehydropantoate + (6S)-5,6,7,8-tetrahydrofolate</text>
        <dbReference type="Rhea" id="RHEA:11824"/>
        <dbReference type="ChEBI" id="CHEBI:11561"/>
        <dbReference type="ChEBI" id="CHEBI:11851"/>
        <dbReference type="ChEBI" id="CHEBI:15377"/>
        <dbReference type="ChEBI" id="CHEBI:15636"/>
        <dbReference type="ChEBI" id="CHEBI:57453"/>
        <dbReference type="EC" id="2.1.2.11"/>
    </reaction>
</comment>
<evidence type="ECO:0000256" key="2">
    <source>
        <dbReference type="ARBA" id="ARBA00008676"/>
    </source>
</evidence>
<dbReference type="AlphaFoldDB" id="A0A317CKW3"/>
<comment type="pathway">
    <text evidence="1 8">Cofactor biosynthesis; (R)-pantothenate biosynthesis; (R)-pantoate from 3-methyl-2-oxobutanoate: step 1/2.</text>
</comment>
<comment type="subcellular location">
    <subcellularLocation>
        <location evidence="8">Cytoplasm</location>
    </subcellularLocation>
</comment>
<dbReference type="Gene3D" id="3.20.20.60">
    <property type="entry name" value="Phosphoenolpyruvate-binding domains"/>
    <property type="match status" value="1"/>
</dbReference>
<dbReference type="EMBL" id="QGKM01000013">
    <property type="protein sequence ID" value="PWQ99198.1"/>
    <property type="molecule type" value="Genomic_DNA"/>
</dbReference>
<dbReference type="InterPro" id="IPR003700">
    <property type="entry name" value="Pantoate_hydroxy_MeTrfase"/>
</dbReference>
<feature type="binding site" evidence="8 10">
    <location>
        <position position="90"/>
    </location>
    <ligand>
        <name>3-methyl-2-oxobutanoate</name>
        <dbReference type="ChEBI" id="CHEBI:11851"/>
    </ligand>
</feature>
<dbReference type="PANTHER" id="PTHR20881">
    <property type="entry name" value="3-METHYL-2-OXOBUTANOATE HYDROXYMETHYLTRANSFERASE"/>
    <property type="match status" value="1"/>
</dbReference>
<organism evidence="12 13">
    <name type="scientific">Leucothrix pacifica</name>
    <dbReference type="NCBI Taxonomy" id="1247513"/>
    <lineage>
        <taxon>Bacteria</taxon>
        <taxon>Pseudomonadati</taxon>
        <taxon>Pseudomonadota</taxon>
        <taxon>Gammaproteobacteria</taxon>
        <taxon>Thiotrichales</taxon>
        <taxon>Thiotrichaceae</taxon>
        <taxon>Leucothrix</taxon>
    </lineage>
</organism>
<dbReference type="InterPro" id="IPR040442">
    <property type="entry name" value="Pyrv_kinase-like_dom_sf"/>
</dbReference>
<feature type="active site" description="Proton acceptor" evidence="8 9">
    <location>
        <position position="187"/>
    </location>
</feature>
<sequence>MSVHNAPQSVTIKTLAKLKAEGKKFSSMTAYDYCSAYAVSSAGVEVILVGDSLGMVIQGHDSSLPVTIEDIAYHIRCVRRGNVGSMIMADMPFMSYYSEDVTLKNAAVLMSEGAHIVKLEGGAWLAETTRLLSERGIPVCAHMGLTPQSVNHLGGYSVQGRDPDAAQLMVDEALMLQEAGASILLLECIPEELGERITKALTIPVIGIGAGAKTDAQIMVWHDMMGLWPGRPAKFVKNFLSDTDGSIQDAIKLYDEQVKAGTFPSAEYSYE</sequence>
<feature type="binding site" evidence="8 11">
    <location>
        <position position="51"/>
    </location>
    <ligand>
        <name>Mg(2+)</name>
        <dbReference type="ChEBI" id="CHEBI:18420"/>
    </ligand>
</feature>
<comment type="cofactor">
    <cofactor evidence="8 11">
        <name>Mg(2+)</name>
        <dbReference type="ChEBI" id="CHEBI:18420"/>
    </cofactor>
    <text evidence="8 11">Binds 1 Mg(2+) ion per subunit.</text>
</comment>
<evidence type="ECO:0000256" key="1">
    <source>
        <dbReference type="ARBA" id="ARBA00005033"/>
    </source>
</evidence>
<feature type="binding site" evidence="8 11">
    <location>
        <position position="90"/>
    </location>
    <ligand>
        <name>Mg(2+)</name>
        <dbReference type="ChEBI" id="CHEBI:18420"/>
    </ligand>
</feature>
<evidence type="ECO:0000313" key="12">
    <source>
        <dbReference type="EMBL" id="PWQ99198.1"/>
    </source>
</evidence>
<evidence type="ECO:0000256" key="3">
    <source>
        <dbReference type="ARBA" id="ARBA00011424"/>
    </source>
</evidence>
<dbReference type="UniPathway" id="UPA00028">
    <property type="reaction ID" value="UER00003"/>
</dbReference>
<proteinExistence type="inferred from homology"/>
<dbReference type="Proteomes" id="UP000245539">
    <property type="component" value="Unassembled WGS sequence"/>
</dbReference>
<dbReference type="OrthoDB" id="9781789at2"/>
<evidence type="ECO:0000256" key="7">
    <source>
        <dbReference type="ARBA" id="ARBA00056497"/>
    </source>
</evidence>
<dbReference type="RefSeq" id="WP_109836959.1">
    <property type="nucleotide sequence ID" value="NZ_QGKM01000013.1"/>
</dbReference>
<gene>
    <name evidence="8 12" type="primary">panB</name>
    <name evidence="12" type="ORF">DKW60_07155</name>
</gene>